<dbReference type="AlphaFoldDB" id="A0AAJ0EK95"/>
<gene>
    <name evidence="2" type="ORF">BDP81DRAFT_181946</name>
</gene>
<dbReference type="RefSeq" id="XP_060448307.1">
    <property type="nucleotide sequence ID" value="XM_060582295.1"/>
</dbReference>
<evidence type="ECO:0000313" key="2">
    <source>
        <dbReference type="EMBL" id="KAK1639700.1"/>
    </source>
</evidence>
<protein>
    <submittedName>
        <fullName evidence="2">Uncharacterized protein</fullName>
    </submittedName>
</protein>
<evidence type="ECO:0000313" key="3">
    <source>
        <dbReference type="Proteomes" id="UP001243989"/>
    </source>
</evidence>
<sequence>MFHSHQVLAVEASVPTTLLSPDGSQVNISDPPPVRCEARSSVQSTTMDSVSNSAIVNGDASGTPNRPRIERVINHTNTARLQFFISDKGLNTLMPSMTTVAATSVAEHRAKASQNINRIMANFER</sequence>
<organism evidence="2 3">
    <name type="scientific">Colletotrichum phormii</name>
    <dbReference type="NCBI Taxonomy" id="359342"/>
    <lineage>
        <taxon>Eukaryota</taxon>
        <taxon>Fungi</taxon>
        <taxon>Dikarya</taxon>
        <taxon>Ascomycota</taxon>
        <taxon>Pezizomycotina</taxon>
        <taxon>Sordariomycetes</taxon>
        <taxon>Hypocreomycetidae</taxon>
        <taxon>Glomerellales</taxon>
        <taxon>Glomerellaceae</taxon>
        <taxon>Colletotrichum</taxon>
        <taxon>Colletotrichum acutatum species complex</taxon>
    </lineage>
</organism>
<comment type="caution">
    <text evidence="2">The sequence shown here is derived from an EMBL/GenBank/DDBJ whole genome shotgun (WGS) entry which is preliminary data.</text>
</comment>
<keyword evidence="3" id="KW-1185">Reference proteome</keyword>
<proteinExistence type="predicted"/>
<dbReference type="Proteomes" id="UP001243989">
    <property type="component" value="Unassembled WGS sequence"/>
</dbReference>
<dbReference type="EMBL" id="JAHMHQ010000005">
    <property type="protein sequence ID" value="KAK1639700.1"/>
    <property type="molecule type" value="Genomic_DNA"/>
</dbReference>
<evidence type="ECO:0000256" key="1">
    <source>
        <dbReference type="SAM" id="MobiDB-lite"/>
    </source>
</evidence>
<reference evidence="2" key="1">
    <citation type="submission" date="2021-06" db="EMBL/GenBank/DDBJ databases">
        <title>Comparative genomics, transcriptomics and evolutionary studies reveal genomic signatures of adaptation to plant cell wall in hemibiotrophic fungi.</title>
        <authorList>
            <consortium name="DOE Joint Genome Institute"/>
            <person name="Baroncelli R."/>
            <person name="Diaz J.F."/>
            <person name="Benocci T."/>
            <person name="Peng M."/>
            <person name="Battaglia E."/>
            <person name="Haridas S."/>
            <person name="Andreopoulos W."/>
            <person name="Labutti K."/>
            <person name="Pangilinan J."/>
            <person name="Floch G.L."/>
            <person name="Makela M.R."/>
            <person name="Henrissat B."/>
            <person name="Grigoriev I.V."/>
            <person name="Crouch J.A."/>
            <person name="De Vries R.P."/>
            <person name="Sukno S.A."/>
            <person name="Thon M.R."/>
        </authorList>
    </citation>
    <scope>NUCLEOTIDE SEQUENCE</scope>
    <source>
        <strain evidence="2">CBS 102054</strain>
    </source>
</reference>
<name>A0AAJ0EK95_9PEZI</name>
<feature type="region of interest" description="Disordered" evidence="1">
    <location>
        <begin position="41"/>
        <end position="67"/>
    </location>
</feature>
<feature type="compositionally biased region" description="Polar residues" evidence="1">
    <location>
        <begin position="41"/>
        <end position="64"/>
    </location>
</feature>
<dbReference type="GeneID" id="85467157"/>
<accession>A0AAJ0EK95</accession>